<dbReference type="AlphaFoldDB" id="A0A914XPQ1"/>
<sequence>MGYEEACVYSTRFVMHGRMALKTEWEEEGIERRWGDVVRRAPRSPKAEGGPASLASQPPHASHWSHFSVVRPAMGGVDDDQ</sequence>
<accession>A0A914XPQ1</accession>
<name>A0A914XPQ1_9BILA</name>
<evidence type="ECO:0000256" key="1">
    <source>
        <dbReference type="SAM" id="MobiDB-lite"/>
    </source>
</evidence>
<protein>
    <submittedName>
        <fullName evidence="3">Uncharacterized protein</fullName>
    </submittedName>
</protein>
<feature type="region of interest" description="Disordered" evidence="1">
    <location>
        <begin position="40"/>
        <end position="63"/>
    </location>
</feature>
<dbReference type="WBParaSite" id="PSAMB.scaffold93size81355.g1698.t1">
    <property type="protein sequence ID" value="PSAMB.scaffold93size81355.g1698.t1"/>
    <property type="gene ID" value="PSAMB.scaffold93size81355.g1698"/>
</dbReference>
<organism evidence="2 3">
    <name type="scientific">Plectus sambesii</name>
    <dbReference type="NCBI Taxonomy" id="2011161"/>
    <lineage>
        <taxon>Eukaryota</taxon>
        <taxon>Metazoa</taxon>
        <taxon>Ecdysozoa</taxon>
        <taxon>Nematoda</taxon>
        <taxon>Chromadorea</taxon>
        <taxon>Plectida</taxon>
        <taxon>Plectina</taxon>
        <taxon>Plectoidea</taxon>
        <taxon>Plectidae</taxon>
        <taxon>Plectus</taxon>
    </lineage>
</organism>
<evidence type="ECO:0000313" key="3">
    <source>
        <dbReference type="WBParaSite" id="PSAMB.scaffold93size81355.g1698.t1"/>
    </source>
</evidence>
<keyword evidence="2" id="KW-1185">Reference proteome</keyword>
<evidence type="ECO:0000313" key="2">
    <source>
        <dbReference type="Proteomes" id="UP000887566"/>
    </source>
</evidence>
<reference evidence="3" key="1">
    <citation type="submission" date="2022-11" db="UniProtKB">
        <authorList>
            <consortium name="WormBaseParasite"/>
        </authorList>
    </citation>
    <scope>IDENTIFICATION</scope>
</reference>
<dbReference type="Proteomes" id="UP000887566">
    <property type="component" value="Unplaced"/>
</dbReference>
<proteinExistence type="predicted"/>